<proteinExistence type="predicted"/>
<evidence type="ECO:0000313" key="1">
    <source>
        <dbReference type="EMBL" id="PNX82758.1"/>
    </source>
</evidence>
<gene>
    <name evidence="1" type="ORF">L195_g038793</name>
</gene>
<dbReference type="Proteomes" id="UP000236291">
    <property type="component" value="Unassembled WGS sequence"/>
</dbReference>
<comment type="caution">
    <text evidence="1">The sequence shown here is derived from an EMBL/GenBank/DDBJ whole genome shotgun (WGS) entry which is preliminary data.</text>
</comment>
<accession>A0A2K3LW48</accession>
<dbReference type="AlphaFoldDB" id="A0A2K3LW48"/>
<organism evidence="1 2">
    <name type="scientific">Trifolium pratense</name>
    <name type="common">Red clover</name>
    <dbReference type="NCBI Taxonomy" id="57577"/>
    <lineage>
        <taxon>Eukaryota</taxon>
        <taxon>Viridiplantae</taxon>
        <taxon>Streptophyta</taxon>
        <taxon>Embryophyta</taxon>
        <taxon>Tracheophyta</taxon>
        <taxon>Spermatophyta</taxon>
        <taxon>Magnoliopsida</taxon>
        <taxon>eudicotyledons</taxon>
        <taxon>Gunneridae</taxon>
        <taxon>Pentapetalae</taxon>
        <taxon>rosids</taxon>
        <taxon>fabids</taxon>
        <taxon>Fabales</taxon>
        <taxon>Fabaceae</taxon>
        <taxon>Papilionoideae</taxon>
        <taxon>50 kb inversion clade</taxon>
        <taxon>NPAAA clade</taxon>
        <taxon>Hologalegina</taxon>
        <taxon>IRL clade</taxon>
        <taxon>Trifolieae</taxon>
        <taxon>Trifolium</taxon>
    </lineage>
</organism>
<reference evidence="1 2" key="2">
    <citation type="journal article" date="2017" name="Front. Plant Sci.">
        <title>Gene Classification and Mining of Molecular Markers Useful in Red Clover (Trifolium pratense) Breeding.</title>
        <authorList>
            <person name="Istvanek J."/>
            <person name="Dluhosova J."/>
            <person name="Dluhos P."/>
            <person name="Patkova L."/>
            <person name="Nedelnik J."/>
            <person name="Repkova J."/>
        </authorList>
    </citation>
    <scope>NUCLEOTIDE SEQUENCE [LARGE SCALE GENOMIC DNA]</scope>
    <source>
        <strain evidence="2">cv. Tatra</strain>
        <tissue evidence="1">Young leaves</tissue>
    </source>
</reference>
<sequence>MRDLIITSMTELILKRQSALLPMQHCIKLSFFSNPSSNSFDALPRKFVLFLLKGIFLNG</sequence>
<protein>
    <submittedName>
        <fullName evidence="1">Uncharacterized protein</fullName>
    </submittedName>
</protein>
<evidence type="ECO:0000313" key="2">
    <source>
        <dbReference type="Proteomes" id="UP000236291"/>
    </source>
</evidence>
<reference evidence="1 2" key="1">
    <citation type="journal article" date="2014" name="Am. J. Bot.">
        <title>Genome assembly and annotation for red clover (Trifolium pratense; Fabaceae).</title>
        <authorList>
            <person name="Istvanek J."/>
            <person name="Jaros M."/>
            <person name="Krenek A."/>
            <person name="Repkova J."/>
        </authorList>
    </citation>
    <scope>NUCLEOTIDE SEQUENCE [LARGE SCALE GENOMIC DNA]</scope>
    <source>
        <strain evidence="2">cv. Tatra</strain>
        <tissue evidence="1">Young leaves</tissue>
    </source>
</reference>
<name>A0A2K3LW48_TRIPR</name>
<dbReference type="EMBL" id="ASHM01042670">
    <property type="protein sequence ID" value="PNX82758.1"/>
    <property type="molecule type" value="Genomic_DNA"/>
</dbReference>